<accession>D4LCT4</accession>
<dbReference type="GO" id="GO:0005737">
    <property type="term" value="C:cytoplasm"/>
    <property type="evidence" value="ECO:0007669"/>
    <property type="project" value="UniProtKB-SubCell"/>
</dbReference>
<dbReference type="KEGG" id="rch:RUM_13020"/>
<dbReference type="GeneID" id="83156037"/>
<evidence type="ECO:0000256" key="1">
    <source>
        <dbReference type="ARBA" id="ARBA00010574"/>
    </source>
</evidence>
<dbReference type="RefSeq" id="WP_015558336.1">
    <property type="nucleotide sequence ID" value="NC_021039.1"/>
</dbReference>
<dbReference type="GO" id="GO:0090071">
    <property type="term" value="P:negative regulation of ribosome biogenesis"/>
    <property type="evidence" value="ECO:0007669"/>
    <property type="project" value="UniProtKB-UniRule"/>
</dbReference>
<dbReference type="Gene3D" id="3.30.460.10">
    <property type="entry name" value="Beta Polymerase, domain 2"/>
    <property type="match status" value="1"/>
</dbReference>
<dbReference type="OrthoDB" id="9793681at2"/>
<dbReference type="Pfam" id="PF02410">
    <property type="entry name" value="RsfS"/>
    <property type="match status" value="1"/>
</dbReference>
<comment type="subunit">
    <text evidence="2">Interacts with ribosomal protein uL14 (rplN).</text>
</comment>
<keyword evidence="4" id="KW-1185">Reference proteome</keyword>
<reference evidence="3" key="1">
    <citation type="submission" date="2010-03" db="EMBL/GenBank/DDBJ databases">
        <title>The genome sequence of Ruminococcus sp. 18P13.</title>
        <authorList>
            <consortium name="metaHIT consortium -- http://www.metahit.eu/"/>
            <person name="Pajon A."/>
            <person name="Turner K."/>
            <person name="Parkhill J."/>
            <person name="Bernalier A."/>
        </authorList>
    </citation>
    <scope>NUCLEOTIDE SEQUENCE [LARGE SCALE GENOMIC DNA]</scope>
    <source>
        <strain evidence="3">Type strain: 18P13</strain>
    </source>
</reference>
<dbReference type="InterPro" id="IPR043519">
    <property type="entry name" value="NT_sf"/>
</dbReference>
<dbReference type="GO" id="GO:0017148">
    <property type="term" value="P:negative regulation of translation"/>
    <property type="evidence" value="ECO:0007669"/>
    <property type="project" value="UniProtKB-UniRule"/>
</dbReference>
<comment type="similarity">
    <text evidence="1 2">Belongs to the Iojap/RsfS family.</text>
</comment>
<dbReference type="PANTHER" id="PTHR21043:SF0">
    <property type="entry name" value="MITOCHONDRIAL ASSEMBLY OF RIBOSOMAL LARGE SUBUNIT PROTEIN 1"/>
    <property type="match status" value="1"/>
</dbReference>
<dbReference type="PANTHER" id="PTHR21043">
    <property type="entry name" value="IOJAP SUPERFAMILY ORTHOLOG"/>
    <property type="match status" value="1"/>
</dbReference>
<dbReference type="SUPFAM" id="SSF81301">
    <property type="entry name" value="Nucleotidyltransferase"/>
    <property type="match status" value="1"/>
</dbReference>
<dbReference type="STRING" id="213810.RUM_13020"/>
<dbReference type="BioCyc" id="RCHA213810:RUM_RS06315-MONOMER"/>
<protein>
    <recommendedName>
        <fullName evidence="2">Ribosomal silencing factor RsfS</fullName>
    </recommendedName>
</protein>
<reference evidence="3" key="2">
    <citation type="submission" date="2010-03" db="EMBL/GenBank/DDBJ databases">
        <authorList>
            <person name="Pajon A."/>
        </authorList>
    </citation>
    <scope>NUCLEOTIDE SEQUENCE</scope>
    <source>
        <strain evidence="3">Type strain: 18P13</strain>
    </source>
</reference>
<gene>
    <name evidence="2" type="primary">rsfS</name>
    <name evidence="3" type="ordered locus">RUM_13020</name>
</gene>
<dbReference type="HOGENOM" id="CLU_092688_2_2_9"/>
<evidence type="ECO:0000313" key="4">
    <source>
        <dbReference type="Proteomes" id="UP000007054"/>
    </source>
</evidence>
<comment type="subcellular location">
    <subcellularLocation>
        <location evidence="2">Cytoplasm</location>
    </subcellularLocation>
</comment>
<dbReference type="EMBL" id="FP929052">
    <property type="protein sequence ID" value="CBL17429.1"/>
    <property type="molecule type" value="Genomic_DNA"/>
</dbReference>
<dbReference type="GO" id="GO:0042256">
    <property type="term" value="P:cytosolic ribosome assembly"/>
    <property type="evidence" value="ECO:0007669"/>
    <property type="project" value="UniProtKB-UniRule"/>
</dbReference>
<dbReference type="AlphaFoldDB" id="D4LCT4"/>
<dbReference type="GO" id="GO:0043023">
    <property type="term" value="F:ribosomal large subunit binding"/>
    <property type="evidence" value="ECO:0007669"/>
    <property type="project" value="TreeGrafter"/>
</dbReference>
<dbReference type="InterPro" id="IPR004394">
    <property type="entry name" value="Iojap/RsfS/C7orf30"/>
</dbReference>
<dbReference type="PATRIC" id="fig|213810.4.peg.1198"/>
<keyword evidence="2" id="KW-0678">Repressor</keyword>
<sequence length="119" mass="13441">MTAKEKLEVIVRALDMKRGENIQVLEISDLTILADYFVIVNGTSNTHVKTLADEAEFKLSEKGVEPLRTEGYQSASWIILDYGDIVVHVFMKDARSLYQLENLWADGTAVDITSYLTKE</sequence>
<keyword evidence="2" id="KW-0963">Cytoplasm</keyword>
<evidence type="ECO:0000256" key="2">
    <source>
        <dbReference type="HAMAP-Rule" id="MF_01477"/>
    </source>
</evidence>
<dbReference type="NCBIfam" id="TIGR00090">
    <property type="entry name" value="rsfS_iojap_ybeB"/>
    <property type="match status" value="1"/>
</dbReference>
<dbReference type="HAMAP" id="MF_01477">
    <property type="entry name" value="Iojap_RsfS"/>
    <property type="match status" value="1"/>
</dbReference>
<proteinExistence type="inferred from homology"/>
<keyword evidence="2" id="KW-0810">Translation regulation</keyword>
<comment type="function">
    <text evidence="2">Functions as a ribosomal silencing factor. Interacts with ribosomal protein uL14 (rplN), blocking formation of intersubunit bridge B8. Prevents association of the 30S and 50S ribosomal subunits and the formation of functional ribosomes, thus repressing translation.</text>
</comment>
<name>D4LCT4_RUMC1</name>
<organism evidence="3 4">
    <name type="scientific">Ruminococcus champanellensis (strain DSM 18848 / JCM 17042 / KCTC 15320 / 18P13)</name>
    <dbReference type="NCBI Taxonomy" id="213810"/>
    <lineage>
        <taxon>Bacteria</taxon>
        <taxon>Bacillati</taxon>
        <taxon>Bacillota</taxon>
        <taxon>Clostridia</taxon>
        <taxon>Eubacteriales</taxon>
        <taxon>Oscillospiraceae</taxon>
        <taxon>Ruminococcus</taxon>
    </lineage>
</organism>
<dbReference type="Proteomes" id="UP000007054">
    <property type="component" value="Chromosome"/>
</dbReference>
<evidence type="ECO:0000313" key="3">
    <source>
        <dbReference type="EMBL" id="CBL17429.1"/>
    </source>
</evidence>